<protein>
    <submittedName>
        <fullName evidence="1">Uncharacterized protein</fullName>
    </submittedName>
</protein>
<organism evidence="1 2">
    <name type="scientific">Persea americana</name>
    <name type="common">Avocado</name>
    <dbReference type="NCBI Taxonomy" id="3435"/>
    <lineage>
        <taxon>Eukaryota</taxon>
        <taxon>Viridiplantae</taxon>
        <taxon>Streptophyta</taxon>
        <taxon>Embryophyta</taxon>
        <taxon>Tracheophyta</taxon>
        <taxon>Spermatophyta</taxon>
        <taxon>Magnoliopsida</taxon>
        <taxon>Magnoliidae</taxon>
        <taxon>Laurales</taxon>
        <taxon>Lauraceae</taxon>
        <taxon>Persea</taxon>
    </lineage>
</organism>
<accession>A0ACC2L6Q9</accession>
<evidence type="ECO:0000313" key="2">
    <source>
        <dbReference type="Proteomes" id="UP001234297"/>
    </source>
</evidence>
<evidence type="ECO:0000313" key="1">
    <source>
        <dbReference type="EMBL" id="KAJ8628925.1"/>
    </source>
</evidence>
<dbReference type="EMBL" id="CM056815">
    <property type="protein sequence ID" value="KAJ8628925.1"/>
    <property type="molecule type" value="Genomic_DNA"/>
</dbReference>
<sequence length="77" mass="8376">MVLAIAYLWEQTVASGATLLLPTPKSQATDGWESRWVKSDWKRSEGKGGSFKHIAGQWSVDPDDKGCKALTLCLPGV</sequence>
<dbReference type="Proteomes" id="UP001234297">
    <property type="component" value="Chromosome 7"/>
</dbReference>
<proteinExistence type="predicted"/>
<gene>
    <name evidence="1" type="ORF">MRB53_022248</name>
</gene>
<name>A0ACC2L6Q9_PERAE</name>
<comment type="caution">
    <text evidence="1">The sequence shown here is derived from an EMBL/GenBank/DDBJ whole genome shotgun (WGS) entry which is preliminary data.</text>
</comment>
<keyword evidence="2" id="KW-1185">Reference proteome</keyword>
<reference evidence="1 2" key="1">
    <citation type="journal article" date="2022" name="Hortic Res">
        <title>A haplotype resolved chromosomal level avocado genome allows analysis of novel avocado genes.</title>
        <authorList>
            <person name="Nath O."/>
            <person name="Fletcher S.J."/>
            <person name="Hayward A."/>
            <person name="Shaw L.M."/>
            <person name="Masouleh A.K."/>
            <person name="Furtado A."/>
            <person name="Henry R.J."/>
            <person name="Mitter N."/>
        </authorList>
    </citation>
    <scope>NUCLEOTIDE SEQUENCE [LARGE SCALE GENOMIC DNA]</scope>
    <source>
        <strain evidence="2">cv. Hass</strain>
    </source>
</reference>